<evidence type="ECO:0000313" key="10">
    <source>
        <dbReference type="Proteomes" id="UP001527925"/>
    </source>
</evidence>
<dbReference type="InterPro" id="IPR050315">
    <property type="entry name" value="FAD-oxidoreductase_2"/>
</dbReference>
<keyword evidence="5" id="KW-0274">FAD</keyword>
<dbReference type="InterPro" id="IPR036400">
    <property type="entry name" value="Cyt_B5-like_heme/steroid_sf"/>
</dbReference>
<proteinExistence type="predicted"/>
<keyword evidence="6" id="KW-0560">Oxidoreductase</keyword>
<gene>
    <name evidence="9" type="primary">OSM2</name>
    <name evidence="9" type="ORF">HK105_208792</name>
</gene>
<evidence type="ECO:0000313" key="9">
    <source>
        <dbReference type="EMBL" id="KAL2911735.1"/>
    </source>
</evidence>
<dbReference type="SMART" id="SM01117">
    <property type="entry name" value="Cyt-b5"/>
    <property type="match status" value="1"/>
</dbReference>
<dbReference type="PANTHER" id="PTHR43400">
    <property type="entry name" value="FUMARATE REDUCTASE"/>
    <property type="match status" value="1"/>
</dbReference>
<dbReference type="SUPFAM" id="SSF51905">
    <property type="entry name" value="FAD/NAD(P)-binding domain"/>
    <property type="match status" value="1"/>
</dbReference>
<name>A0ABR4MWT2_9FUNG</name>
<dbReference type="SUPFAM" id="SSF56425">
    <property type="entry name" value="Succinate dehydrogenase/fumarate reductase flavoprotein, catalytic domain"/>
    <property type="match status" value="1"/>
</dbReference>
<evidence type="ECO:0000256" key="7">
    <source>
        <dbReference type="ARBA" id="ARBA00023004"/>
    </source>
</evidence>
<dbReference type="EMBL" id="JADGIZ020000089">
    <property type="protein sequence ID" value="KAL2911735.1"/>
    <property type="molecule type" value="Genomic_DNA"/>
</dbReference>
<comment type="cofactor">
    <cofactor evidence="1">
        <name>FAD</name>
        <dbReference type="ChEBI" id="CHEBI:57692"/>
    </cofactor>
</comment>
<evidence type="ECO:0000259" key="8">
    <source>
        <dbReference type="PROSITE" id="PS50255"/>
    </source>
</evidence>
<dbReference type="InterPro" id="IPR036188">
    <property type="entry name" value="FAD/NAD-bd_sf"/>
</dbReference>
<organism evidence="9 10">
    <name type="scientific">Polyrhizophydium stewartii</name>
    <dbReference type="NCBI Taxonomy" id="2732419"/>
    <lineage>
        <taxon>Eukaryota</taxon>
        <taxon>Fungi</taxon>
        <taxon>Fungi incertae sedis</taxon>
        <taxon>Chytridiomycota</taxon>
        <taxon>Chytridiomycota incertae sedis</taxon>
        <taxon>Chytridiomycetes</taxon>
        <taxon>Rhizophydiales</taxon>
        <taxon>Rhizophydiales incertae sedis</taxon>
        <taxon>Polyrhizophydium</taxon>
    </lineage>
</organism>
<dbReference type="PROSITE" id="PS00191">
    <property type="entry name" value="CYTOCHROME_B5_1"/>
    <property type="match status" value="1"/>
</dbReference>
<dbReference type="Gene3D" id="3.90.700.10">
    <property type="entry name" value="Succinate dehydrogenase/fumarate reductase flavoprotein, catalytic domain"/>
    <property type="match status" value="1"/>
</dbReference>
<dbReference type="SUPFAM" id="SSF55856">
    <property type="entry name" value="Cytochrome b5-like heme/steroid binding domain"/>
    <property type="match status" value="1"/>
</dbReference>
<evidence type="ECO:0000256" key="3">
    <source>
        <dbReference type="ARBA" id="ARBA00022630"/>
    </source>
</evidence>
<dbReference type="Gene3D" id="3.50.50.60">
    <property type="entry name" value="FAD/NAD(P)-binding domain"/>
    <property type="match status" value="1"/>
</dbReference>
<dbReference type="Pfam" id="PF00890">
    <property type="entry name" value="FAD_binding_2"/>
    <property type="match status" value="1"/>
</dbReference>
<protein>
    <submittedName>
        <fullName evidence="9">Osmotic growth protein</fullName>
    </submittedName>
</protein>
<dbReference type="InterPro" id="IPR018506">
    <property type="entry name" value="Cyt_B5_heme-BS"/>
</dbReference>
<evidence type="ECO:0000256" key="4">
    <source>
        <dbReference type="ARBA" id="ARBA00022723"/>
    </source>
</evidence>
<keyword evidence="4" id="KW-0479">Metal-binding</keyword>
<keyword evidence="2" id="KW-0349">Heme</keyword>
<dbReference type="InterPro" id="IPR027477">
    <property type="entry name" value="Succ_DH/fumarate_Rdtase_cat_sf"/>
</dbReference>
<evidence type="ECO:0000256" key="1">
    <source>
        <dbReference type="ARBA" id="ARBA00001974"/>
    </source>
</evidence>
<dbReference type="Gene3D" id="3.10.120.10">
    <property type="entry name" value="Cytochrome b5-like heme/steroid binding domain"/>
    <property type="match status" value="1"/>
</dbReference>
<keyword evidence="10" id="KW-1185">Reference proteome</keyword>
<evidence type="ECO:0000256" key="6">
    <source>
        <dbReference type="ARBA" id="ARBA00023002"/>
    </source>
</evidence>
<keyword evidence="7" id="KW-0408">Iron</keyword>
<sequence>MSRVIIVGGGLAGLSAAHTVLERGGNVLLLDKNPFLGGNSTKATSGINGAGTSTQFKLGIPDNAQIFYEDSAKSARAEIVPPLTKVLTYQSASAVEWVQDKFKVDLSLVARLGGHSQPRTHRGTEQFPGMTMTYALMERYEDICRSDPSRAQVVKKANVKKLLTEGNTVVGVEYVNKDGKTVQERGPVVLATGGYAADFTDTSLLKKYRPELWDLPTTNGDHCTGDGIKMSLAIGANTIHMDKVQVHPTGLVDPKEPDAKVKFLAAEALRGVGGLLLDANGNRFADELGHRDYVTGQMWKNKGPFRLVLNGKAGKEIEWHCKHYMGRGLMKHYKSAAAVAQDTGMPLKNLEATFASYNNIAKNKNCPFGKKFFHNVPFVPDDEFWVAIVTPVLHFTMGGVQIDDQSQVLNTAGPIPGLFACGEIAGGVHGANRLGGSSLLGCVVYGRVAGGTAAAYLTSQLSAQRRVGAVAGHLAGAPVTISVGGVNVTVSYGDVPAGAAIAAPAAAAASSGAAAEAAPAASKTKEYTLDEVAKHNKEDDCWVVVNGQVLDATKFLPDHPGGKKAILIYAGRDATEEFNMMHKPEVVEKYAPETVIGVLKK</sequence>
<dbReference type="InterPro" id="IPR003953">
    <property type="entry name" value="FAD-dep_OxRdtase_2_FAD-bd"/>
</dbReference>
<dbReference type="PROSITE" id="PS50255">
    <property type="entry name" value="CYTOCHROME_B5_2"/>
    <property type="match status" value="1"/>
</dbReference>
<dbReference type="InterPro" id="IPR010960">
    <property type="entry name" value="Flavocytochrome_c"/>
</dbReference>
<dbReference type="InterPro" id="IPR001199">
    <property type="entry name" value="Cyt_B5-like_heme/steroid-bd"/>
</dbReference>
<accession>A0ABR4MWT2</accession>
<dbReference type="Pfam" id="PF00173">
    <property type="entry name" value="Cyt-b5"/>
    <property type="match status" value="1"/>
</dbReference>
<keyword evidence="3" id="KW-0285">Flavoprotein</keyword>
<dbReference type="PRINTS" id="PR00363">
    <property type="entry name" value="CYTOCHROMEB5"/>
</dbReference>
<feature type="domain" description="Cytochrome b5 heme-binding" evidence="8">
    <location>
        <begin position="524"/>
        <end position="600"/>
    </location>
</feature>
<reference evidence="9 10" key="1">
    <citation type="submission" date="2023-09" db="EMBL/GenBank/DDBJ databases">
        <title>Pangenome analysis of Batrachochytrium dendrobatidis and related Chytrids.</title>
        <authorList>
            <person name="Yacoub M.N."/>
            <person name="Stajich J.E."/>
            <person name="James T.Y."/>
        </authorList>
    </citation>
    <scope>NUCLEOTIDE SEQUENCE [LARGE SCALE GENOMIC DNA]</scope>
    <source>
        <strain evidence="9 10">JEL0888</strain>
    </source>
</reference>
<dbReference type="Proteomes" id="UP001527925">
    <property type="component" value="Unassembled WGS sequence"/>
</dbReference>
<dbReference type="PANTHER" id="PTHR43400:SF1">
    <property type="entry name" value="FUMARATE REDUCTASE"/>
    <property type="match status" value="1"/>
</dbReference>
<dbReference type="NCBIfam" id="TIGR01813">
    <property type="entry name" value="flavo_cyto_c"/>
    <property type="match status" value="1"/>
</dbReference>
<evidence type="ECO:0000256" key="5">
    <source>
        <dbReference type="ARBA" id="ARBA00022827"/>
    </source>
</evidence>
<comment type="caution">
    <text evidence="9">The sequence shown here is derived from an EMBL/GenBank/DDBJ whole genome shotgun (WGS) entry which is preliminary data.</text>
</comment>
<evidence type="ECO:0000256" key="2">
    <source>
        <dbReference type="ARBA" id="ARBA00022617"/>
    </source>
</evidence>